<evidence type="ECO:0000313" key="4">
    <source>
        <dbReference type="Proteomes" id="UP001172083"/>
    </source>
</evidence>
<keyword evidence="4" id="KW-1185">Reference proteome</keyword>
<keyword evidence="3" id="KW-0482">Metalloprotease</keyword>
<dbReference type="InterPro" id="IPR034032">
    <property type="entry name" value="Zn_MMP-like_bac"/>
</dbReference>
<sequence length="863" mass="99115">MKHFLEGLRSGKLYRYFALTILVSVFTANTLQAQKQNQKGKNKEKPPTIEELVASSKKFDGLFEIYQDTVTGKLQMLISENQLNKEFIYFNQVTNGVVDAATFRGAYKEAKVFKIIKYFDQIQFEFQNTSFFHDPNHPLSKSSDANISNSITESQKIVAFDKNRGQYLIKADHLFLEETLSQVKPAKLPFLQFFSFSLGTLDKKKTKVSTIRSYPKNTDVEVEYVYSKSSVLNPGSKAITDARNVSIHIWHSFIAMPENDYQPRYDDPRIGYFTTQINDMTSVSATPYRDLIHRWHLQKKDPNARVSEPVKPITWWIENSTPQNIRPTIKKAFEKWNQVFASIGYKNALVVKEQPDSASWEAGDIEYNVIRWVSSPNPRFSGYGPSFVNPRTGQILGADITLEYASLSQQLNGEKVFEKAGLEWIGQETPMQGEESYTHADHCAFGAFARAQNQFGLMALKTVGGSELDNNKMIEEYLYFLVLHELGHTLGLNHNMMASQFHNLTDINNPKVTETLGLVGSVMDYPAINFSLDRTKQGQYWPTRPGPYDQWAITFGYQDFEHDQDLENLLLRSTDSALAFGNDADDMRWPGKAIDPRVNVGDMSNDAINYAVERMKLTREVAEELLAKYQVEGKSFHELRNAYLLLTAQQHNAAHVISRYIGGVYVDRSFVGQETEKMPFTPVEKEKQKLAMESLATYVFADDAFLVPNELYNHLQKQRRGYDHFGYPEDPKIHQRILAIQESVLKHLLHYHTLQRISDSELYGNDYALPTFMEDLNQAIFSDDIKKDVNSFRQNLQLTYTRQLIELLTGKYKDKFSPRSRSMAISNLWQIKNWVHVPQGNLETIAHKRHLKILIDNALDQID</sequence>
<accession>A0ABT8L8Q2</accession>
<dbReference type="InterPro" id="IPR033413">
    <property type="entry name" value="DUF5117"/>
</dbReference>
<feature type="domain" description="EcxA zinc-binding" evidence="1">
    <location>
        <begin position="470"/>
        <end position="785"/>
    </location>
</feature>
<dbReference type="PANTHER" id="PTHR38478:SF1">
    <property type="entry name" value="ZINC DEPENDENT METALLOPROTEASE DOMAIN LIPOPROTEIN"/>
    <property type="match status" value="1"/>
</dbReference>
<dbReference type="InterPro" id="IPR032534">
    <property type="entry name" value="EcxA_zinc-bd"/>
</dbReference>
<evidence type="ECO:0000259" key="2">
    <source>
        <dbReference type="Pfam" id="PF17148"/>
    </source>
</evidence>
<feature type="domain" description="DUF5117" evidence="2">
    <location>
        <begin position="126"/>
        <end position="300"/>
    </location>
</feature>
<name>A0ABT8L8Q2_9BACT</name>
<keyword evidence="3" id="KW-0378">Hydrolase</keyword>
<dbReference type="Gene3D" id="3.40.390.10">
    <property type="entry name" value="Collagenase (Catalytic Domain)"/>
    <property type="match status" value="1"/>
</dbReference>
<dbReference type="CDD" id="cd04276">
    <property type="entry name" value="ZnMc_MMP_like_2"/>
    <property type="match status" value="1"/>
</dbReference>
<dbReference type="GO" id="GO:0008237">
    <property type="term" value="F:metallopeptidase activity"/>
    <property type="evidence" value="ECO:0007669"/>
    <property type="project" value="UniProtKB-KW"/>
</dbReference>
<dbReference type="Proteomes" id="UP001172083">
    <property type="component" value="Unassembled WGS sequence"/>
</dbReference>
<evidence type="ECO:0000313" key="3">
    <source>
        <dbReference type="EMBL" id="MDN5214139.1"/>
    </source>
</evidence>
<proteinExistence type="predicted"/>
<gene>
    <name evidence="3" type="ORF">QQ020_18830</name>
</gene>
<dbReference type="SUPFAM" id="SSF55486">
    <property type="entry name" value="Metalloproteases ('zincins'), catalytic domain"/>
    <property type="match status" value="1"/>
</dbReference>
<dbReference type="PANTHER" id="PTHR38478">
    <property type="entry name" value="PEPTIDASE M1A AND M12B"/>
    <property type="match status" value="1"/>
</dbReference>
<reference evidence="3" key="1">
    <citation type="submission" date="2023-06" db="EMBL/GenBank/DDBJ databases">
        <title>Genomic of Agaribacillus aureum.</title>
        <authorList>
            <person name="Wang G."/>
        </authorList>
    </citation>
    <scope>NUCLEOTIDE SEQUENCE</scope>
    <source>
        <strain evidence="3">BMA12</strain>
    </source>
</reference>
<dbReference type="InterPro" id="IPR024079">
    <property type="entry name" value="MetalloPept_cat_dom_sf"/>
</dbReference>
<dbReference type="EMBL" id="JAUJEB010000004">
    <property type="protein sequence ID" value="MDN5214139.1"/>
    <property type="molecule type" value="Genomic_DNA"/>
</dbReference>
<dbReference type="Pfam" id="PF16313">
    <property type="entry name" value="DUF4953"/>
    <property type="match status" value="1"/>
</dbReference>
<protein>
    <submittedName>
        <fullName evidence="3">Zinc-dependent metalloprotease</fullName>
    </submittedName>
</protein>
<evidence type="ECO:0000259" key="1">
    <source>
        <dbReference type="Pfam" id="PF16313"/>
    </source>
</evidence>
<organism evidence="3 4">
    <name type="scientific">Agaribacillus aureus</name>
    <dbReference type="NCBI Taxonomy" id="3051825"/>
    <lineage>
        <taxon>Bacteria</taxon>
        <taxon>Pseudomonadati</taxon>
        <taxon>Bacteroidota</taxon>
        <taxon>Cytophagia</taxon>
        <taxon>Cytophagales</taxon>
        <taxon>Splendidivirgaceae</taxon>
        <taxon>Agaribacillus</taxon>
    </lineage>
</organism>
<comment type="caution">
    <text evidence="3">The sequence shown here is derived from an EMBL/GenBank/DDBJ whole genome shotgun (WGS) entry which is preliminary data.</text>
</comment>
<keyword evidence="3" id="KW-0645">Protease</keyword>
<dbReference type="Pfam" id="PF17148">
    <property type="entry name" value="DUF5117"/>
    <property type="match status" value="1"/>
</dbReference>
<dbReference type="RefSeq" id="WP_346759474.1">
    <property type="nucleotide sequence ID" value="NZ_JAUJEB010000004.1"/>
</dbReference>